<proteinExistence type="predicted"/>
<protein>
    <submittedName>
        <fullName evidence="1">Uncharacterized protein</fullName>
    </submittedName>
</protein>
<gene>
    <name evidence="1" type="ORF">KM842_14840</name>
</gene>
<organism evidence="1 2">
    <name type="scientific">Curtobacterium aetherium</name>
    <dbReference type="NCBI Taxonomy" id="2841594"/>
    <lineage>
        <taxon>Bacteria</taxon>
        <taxon>Bacillati</taxon>
        <taxon>Actinomycetota</taxon>
        <taxon>Actinomycetes</taxon>
        <taxon>Micrococcales</taxon>
        <taxon>Microbacteriaceae</taxon>
        <taxon>Curtobacterium</taxon>
    </lineage>
</organism>
<reference evidence="1" key="1">
    <citation type="submission" date="2021-06" db="EMBL/GenBank/DDBJ databases">
        <authorList>
            <person name="Ellington A.J."/>
            <person name="Bryan N.C."/>
            <person name="Christner B.C."/>
            <person name="Reisch C.R."/>
        </authorList>
    </citation>
    <scope>NUCLEOTIDE SEQUENCE</scope>
    <source>
        <strain evidence="1">L6-1</strain>
    </source>
</reference>
<keyword evidence="2" id="KW-1185">Reference proteome</keyword>
<evidence type="ECO:0000313" key="1">
    <source>
        <dbReference type="EMBL" id="QWS33489.1"/>
    </source>
</evidence>
<accession>A0ACD1E3Q8</accession>
<sequence>MWAVARRPRWIALLLLALVLAGVFAALGKWQLERSIENGKPLPAGTETRRTLDEVTTPEKPVGSTLAGQKVTVSGRFVAGDTTVLTGRSGGGTYQAVGHLVDDATGASLPVVIGWADQRSDAVAGGDRLADGATVTVQGRYYPAESPDQDSFEQGEYSAVAPARFVNTWKAFDDRMYGGYVVAGGATADAADLGTIADRAPTREVQFDWLNLFYAVEWVVFAGFAVFLWYRFVKDAWEREQDEEREAAEAAGGAPVDAAAGPVDAPALDDGTADGAPVDDARAEPGRR</sequence>
<name>A0ACD1E3Q8_9MICO</name>
<dbReference type="Proteomes" id="UP000681794">
    <property type="component" value="Chromosome"/>
</dbReference>
<dbReference type="EMBL" id="CP076544">
    <property type="protein sequence ID" value="QWS33489.1"/>
    <property type="molecule type" value="Genomic_DNA"/>
</dbReference>
<evidence type="ECO:0000313" key="2">
    <source>
        <dbReference type="Proteomes" id="UP000681794"/>
    </source>
</evidence>